<dbReference type="InterPro" id="IPR006707">
    <property type="entry name" value="T7SS_EccD"/>
</dbReference>
<comment type="caution">
    <text evidence="9">The sequence shown here is derived from an EMBL/GenBank/DDBJ whole genome shotgun (WGS) entry which is preliminary data.</text>
</comment>
<organism evidence="9 10">
    <name type="scientific">Pseudonocardia alaniniphila</name>
    <dbReference type="NCBI Taxonomy" id="75291"/>
    <lineage>
        <taxon>Bacteria</taxon>
        <taxon>Bacillati</taxon>
        <taxon>Actinomycetota</taxon>
        <taxon>Actinomycetes</taxon>
        <taxon>Pseudonocardiales</taxon>
        <taxon>Pseudonocardiaceae</taxon>
        <taxon>Pseudonocardia</taxon>
    </lineage>
</organism>
<dbReference type="Proteomes" id="UP001299970">
    <property type="component" value="Unassembled WGS sequence"/>
</dbReference>
<feature type="transmembrane region" description="Helical" evidence="7">
    <location>
        <begin position="174"/>
        <end position="197"/>
    </location>
</feature>
<feature type="transmembrane region" description="Helical" evidence="7">
    <location>
        <begin position="142"/>
        <end position="162"/>
    </location>
</feature>
<dbReference type="Gene3D" id="3.10.20.90">
    <property type="entry name" value="Phosphatidylinositol 3-kinase Catalytic Subunit, Chain A, domain 1"/>
    <property type="match status" value="1"/>
</dbReference>
<reference evidence="9 10" key="1">
    <citation type="submission" date="2022-03" db="EMBL/GenBank/DDBJ databases">
        <title>Pseudonocardia alaer sp. nov., a novel actinomycete isolated from reed forest soil.</title>
        <authorList>
            <person name="Wang L."/>
        </authorList>
    </citation>
    <scope>NUCLEOTIDE SEQUENCE [LARGE SCALE GENOMIC DNA]</scope>
    <source>
        <strain evidence="9 10">Y-16303</strain>
    </source>
</reference>
<evidence type="ECO:0000256" key="1">
    <source>
        <dbReference type="ARBA" id="ARBA00004651"/>
    </source>
</evidence>
<feature type="transmembrane region" description="Helical" evidence="7">
    <location>
        <begin position="343"/>
        <end position="361"/>
    </location>
</feature>
<name>A0ABS9TFR4_9PSEU</name>
<feature type="domain" description="EccD-like transmembrane" evidence="8">
    <location>
        <begin position="115"/>
        <end position="459"/>
    </location>
</feature>
<sequence>MRAPAADAAYCRLTVLAPRARVDVALPADVPVAELVPMVLELIGEPVFGLRPLPWRLSGVAGGPLPSEATLTDLGVLDGDLLRIAPESPAPASPVFDDPVDALAATAATATSGDRRFGAGAVLAAALAAAAVLAGAPGPTRTPAAVAAALGTVATVALAARLARRADEQDRGSVHPAAGAAALAAVALGGAAGWAALSASGGAAQLLLATVAAGTAAAVAQIALRVVAPVLVGIVVAAVPVGAAALVVLRFGVAAAAAATAVGAVGLAVGPVLPRVALRLAGLPRPVVPSDGSELVDADDGPDLLPPDELAERADLARGYLAGLVGGSAVVTAGAALPAAAAGGWAGPVFATVVVAVLGLRARSFADQAPVRVLQASAIAAGVGLAVMAALHAGTAFRLAIAAALLVTAAAGALTLGRSAPLGSPVSRRAVDLLEGLLIAAAIPLAFATMDLFRLVRGL</sequence>
<dbReference type="RefSeq" id="WP_241037487.1">
    <property type="nucleotide sequence ID" value="NZ_JAKXMK010000012.1"/>
</dbReference>
<accession>A0ABS9TFR4</accession>
<dbReference type="InterPro" id="IPR044049">
    <property type="entry name" value="EccD_transm"/>
</dbReference>
<feature type="transmembrane region" description="Helical" evidence="7">
    <location>
        <begin position="117"/>
        <end position="136"/>
    </location>
</feature>
<feature type="transmembrane region" description="Helical" evidence="7">
    <location>
        <begin position="373"/>
        <end position="391"/>
    </location>
</feature>
<dbReference type="PIRSF" id="PIRSF017804">
    <property type="entry name" value="Secretion_EccD1"/>
    <property type="match status" value="1"/>
</dbReference>
<evidence type="ECO:0000313" key="10">
    <source>
        <dbReference type="Proteomes" id="UP001299970"/>
    </source>
</evidence>
<evidence type="ECO:0000256" key="7">
    <source>
        <dbReference type="SAM" id="Phobius"/>
    </source>
</evidence>
<feature type="transmembrane region" description="Helical" evidence="7">
    <location>
        <begin position="230"/>
        <end position="249"/>
    </location>
</feature>
<keyword evidence="4 7" id="KW-0812">Transmembrane</keyword>
<feature type="transmembrane region" description="Helical" evidence="7">
    <location>
        <begin position="255"/>
        <end position="273"/>
    </location>
</feature>
<dbReference type="Pfam" id="PF08817">
    <property type="entry name" value="YukD"/>
    <property type="match status" value="1"/>
</dbReference>
<evidence type="ECO:0000259" key="8">
    <source>
        <dbReference type="Pfam" id="PF19053"/>
    </source>
</evidence>
<evidence type="ECO:0000256" key="2">
    <source>
        <dbReference type="ARBA" id="ARBA00006162"/>
    </source>
</evidence>
<feature type="transmembrane region" description="Helical" evidence="7">
    <location>
        <begin position="319"/>
        <end position="337"/>
    </location>
</feature>
<comment type="similarity">
    <text evidence="2">Belongs to the EccD/Snm4 family.</text>
</comment>
<keyword evidence="10" id="KW-1185">Reference proteome</keyword>
<evidence type="ECO:0000313" key="9">
    <source>
        <dbReference type="EMBL" id="MCH6167228.1"/>
    </source>
</evidence>
<keyword evidence="5 7" id="KW-1133">Transmembrane helix</keyword>
<protein>
    <submittedName>
        <fullName evidence="9">Type VII secretion integral membrane protein EccD</fullName>
    </submittedName>
</protein>
<proteinExistence type="inferred from homology"/>
<gene>
    <name evidence="9" type="primary">eccD</name>
    <name evidence="9" type="ORF">MMF94_16215</name>
</gene>
<evidence type="ECO:0000256" key="5">
    <source>
        <dbReference type="ARBA" id="ARBA00022989"/>
    </source>
</evidence>
<keyword evidence="3" id="KW-1003">Cell membrane</keyword>
<dbReference type="EMBL" id="JAKXMK010000012">
    <property type="protein sequence ID" value="MCH6167228.1"/>
    <property type="molecule type" value="Genomic_DNA"/>
</dbReference>
<dbReference type="Pfam" id="PF19053">
    <property type="entry name" value="EccD"/>
    <property type="match status" value="1"/>
</dbReference>
<evidence type="ECO:0000256" key="3">
    <source>
        <dbReference type="ARBA" id="ARBA00022475"/>
    </source>
</evidence>
<feature type="transmembrane region" description="Helical" evidence="7">
    <location>
        <begin position="203"/>
        <end position="223"/>
    </location>
</feature>
<evidence type="ECO:0000256" key="4">
    <source>
        <dbReference type="ARBA" id="ARBA00022692"/>
    </source>
</evidence>
<dbReference type="NCBIfam" id="TIGR03920">
    <property type="entry name" value="T7SS_EccD"/>
    <property type="match status" value="1"/>
</dbReference>
<keyword evidence="6 7" id="KW-0472">Membrane</keyword>
<comment type="subcellular location">
    <subcellularLocation>
        <location evidence="1">Cell membrane</location>
        <topology evidence="1">Multi-pass membrane protein</topology>
    </subcellularLocation>
</comment>
<feature type="transmembrane region" description="Helical" evidence="7">
    <location>
        <begin position="437"/>
        <end position="456"/>
    </location>
</feature>
<evidence type="ECO:0000256" key="6">
    <source>
        <dbReference type="ARBA" id="ARBA00023136"/>
    </source>
</evidence>
<feature type="transmembrane region" description="Helical" evidence="7">
    <location>
        <begin position="397"/>
        <end position="416"/>
    </location>
</feature>
<dbReference type="InterPro" id="IPR024962">
    <property type="entry name" value="YukD-like"/>
</dbReference>